<sequence length="76" mass="8966">MSRGCRSCKFIRLGAFRMWLGVGVEVWEFYFEGCYLEVYLQGLCLVVMVYRLYAAPFVSCFVHTLRLARMAFNNIY</sequence>
<evidence type="ECO:0008006" key="3">
    <source>
        <dbReference type="Google" id="ProtNLM"/>
    </source>
</evidence>
<evidence type="ECO:0000256" key="1">
    <source>
        <dbReference type="SAM" id="Phobius"/>
    </source>
</evidence>
<keyword evidence="1" id="KW-1133">Transmembrane helix</keyword>
<dbReference type="Gramene" id="rna6112">
    <property type="protein sequence ID" value="RHN81998.1"/>
    <property type="gene ID" value="gene6112"/>
</dbReference>
<accession>A0A396K1M6</accession>
<dbReference type="Proteomes" id="UP000265566">
    <property type="component" value="Chromosome 1"/>
</dbReference>
<comment type="caution">
    <text evidence="2">The sequence shown here is derived from an EMBL/GenBank/DDBJ whole genome shotgun (WGS) entry which is preliminary data.</text>
</comment>
<gene>
    <name evidence="2" type="ORF">MtrunA17_Chr1g0205161</name>
</gene>
<proteinExistence type="predicted"/>
<dbReference type="EMBL" id="PSQE01000001">
    <property type="protein sequence ID" value="RHN81998.1"/>
    <property type="molecule type" value="Genomic_DNA"/>
</dbReference>
<dbReference type="AlphaFoldDB" id="A0A396K1M6"/>
<evidence type="ECO:0000313" key="2">
    <source>
        <dbReference type="EMBL" id="RHN81998.1"/>
    </source>
</evidence>
<organism evidence="2">
    <name type="scientific">Medicago truncatula</name>
    <name type="common">Barrel medic</name>
    <name type="synonym">Medicago tribuloides</name>
    <dbReference type="NCBI Taxonomy" id="3880"/>
    <lineage>
        <taxon>Eukaryota</taxon>
        <taxon>Viridiplantae</taxon>
        <taxon>Streptophyta</taxon>
        <taxon>Embryophyta</taxon>
        <taxon>Tracheophyta</taxon>
        <taxon>Spermatophyta</taxon>
        <taxon>Magnoliopsida</taxon>
        <taxon>eudicotyledons</taxon>
        <taxon>Gunneridae</taxon>
        <taxon>Pentapetalae</taxon>
        <taxon>rosids</taxon>
        <taxon>fabids</taxon>
        <taxon>Fabales</taxon>
        <taxon>Fabaceae</taxon>
        <taxon>Papilionoideae</taxon>
        <taxon>50 kb inversion clade</taxon>
        <taxon>NPAAA clade</taxon>
        <taxon>Hologalegina</taxon>
        <taxon>IRL clade</taxon>
        <taxon>Trifolieae</taxon>
        <taxon>Medicago</taxon>
    </lineage>
</organism>
<keyword evidence="1" id="KW-0812">Transmembrane</keyword>
<protein>
    <recommendedName>
        <fullName evidence="3">Transmembrane protein</fullName>
    </recommendedName>
</protein>
<name>A0A396K1M6_MEDTR</name>
<keyword evidence="1" id="KW-0472">Membrane</keyword>
<feature type="transmembrane region" description="Helical" evidence="1">
    <location>
        <begin position="38"/>
        <end position="62"/>
    </location>
</feature>
<reference evidence="2" key="1">
    <citation type="journal article" date="2018" name="Nat. Plants">
        <title>Whole-genome landscape of Medicago truncatula symbiotic genes.</title>
        <authorList>
            <person name="Pecrix Y."/>
            <person name="Gamas P."/>
            <person name="Carrere S."/>
        </authorList>
    </citation>
    <scope>NUCLEOTIDE SEQUENCE</scope>
    <source>
        <tissue evidence="2">Leaves</tissue>
    </source>
</reference>